<keyword evidence="4" id="KW-0808">Transferase</keyword>
<proteinExistence type="inferred from homology"/>
<feature type="transmembrane region" description="Helical" evidence="7">
    <location>
        <begin position="474"/>
        <end position="494"/>
    </location>
</feature>
<dbReference type="Gene3D" id="3.40.50.1100">
    <property type="match status" value="2"/>
</dbReference>
<dbReference type="SUPFAM" id="SSF53686">
    <property type="entry name" value="Tryptophan synthase beta subunit-like PLP-dependent enzymes"/>
    <property type="match status" value="1"/>
</dbReference>
<comment type="cofactor">
    <cofactor evidence="1">
        <name>pyridoxal 5'-phosphate</name>
        <dbReference type="ChEBI" id="CHEBI:597326"/>
    </cofactor>
</comment>
<evidence type="ECO:0000259" key="8">
    <source>
        <dbReference type="Pfam" id="PF00291"/>
    </source>
</evidence>
<feature type="transmembrane region" description="Helical" evidence="7">
    <location>
        <begin position="448"/>
        <end position="467"/>
    </location>
</feature>
<dbReference type="Pfam" id="PF00291">
    <property type="entry name" value="PALP"/>
    <property type="match status" value="1"/>
</dbReference>
<dbReference type="InterPro" id="IPR050214">
    <property type="entry name" value="Cys_Synth/Cystath_Beta-Synth"/>
</dbReference>
<dbReference type="AlphaFoldDB" id="A0A1W0A2V8"/>
<evidence type="ECO:0000313" key="9">
    <source>
        <dbReference type="EMBL" id="OQS04529.1"/>
    </source>
</evidence>
<keyword evidence="3" id="KW-0028">Amino-acid biosynthesis</keyword>
<keyword evidence="5" id="KW-0663">Pyridoxal phosphate</keyword>
<keyword evidence="7" id="KW-0472">Membrane</keyword>
<dbReference type="FunFam" id="3.40.50.1100:FF:000016">
    <property type="entry name" value="Cysteine synthase A"/>
    <property type="match status" value="1"/>
</dbReference>
<name>A0A1W0A2V8_9STRA</name>
<comment type="caution">
    <text evidence="9">The sequence shown here is derived from an EMBL/GenBank/DDBJ whole genome shotgun (WGS) entry which is preliminary data.</text>
</comment>
<dbReference type="GO" id="GO:0016740">
    <property type="term" value="F:transferase activity"/>
    <property type="evidence" value="ECO:0007669"/>
    <property type="project" value="UniProtKB-KW"/>
</dbReference>
<evidence type="ECO:0000256" key="7">
    <source>
        <dbReference type="SAM" id="Phobius"/>
    </source>
</evidence>
<evidence type="ECO:0000256" key="1">
    <source>
        <dbReference type="ARBA" id="ARBA00001933"/>
    </source>
</evidence>
<dbReference type="InterPro" id="IPR001216">
    <property type="entry name" value="P-phosphate_BS"/>
</dbReference>
<dbReference type="GO" id="GO:0006535">
    <property type="term" value="P:cysteine biosynthetic process from serine"/>
    <property type="evidence" value="ECO:0007669"/>
    <property type="project" value="InterPro"/>
</dbReference>
<feature type="transmembrane region" description="Helical" evidence="7">
    <location>
        <begin position="621"/>
        <end position="639"/>
    </location>
</feature>
<sequence>MGSKVIERVTAGLAVLATGGATGIWLERYKKEWIPSSTDEVVTVVGAIGNTPLLEIPSLSKLTGCRILAKAEFLNPSGSVKDRASKYLVEAAEESGKLKPGGTIVEATGGNTGLGLALVAASKGYKSVFTMPANTSPEKVEMMQVLGATTHVQPGVPLSDPKHFYNVAKRLIQSNPDTHFGPDQFENLANFQAHYEMTGPEIWRQTRGRIDGFAAASGTGGTIGGTSAFLKEKNPNLKVWVIDPQGGPTAGYINSNRSNSSIKDGWEMLPTTPVTSEPIAEGIGLTRVTPNFKKGVIDHGIVVSNAEIVRMTYHLLRHDGIFVGPSAALNVVGAVKLARELGPGHTVVTILCDGGDRYRMEPIIQFALMYPVLSPDEKTPVLGVPVAQNPVDPAPAVPVPPNPMVVPMYGGYQSHPQPYFAPPQPQRDDTNIFWYALTSPLRLLTFKLFFFHLLNVIFAILAFTIVITGASLGIGLIPLCCLGLLVLQVLLHIVHVLSECDVYMYNCIAQRDEQIMVNFQVPRSGLYHFEGYRLSPSLSRVSTESIVAVIYFAIVKLPLALMFSLTPLLFMTTAIGAITFPLYWKDEYKNQMVEYHHGHYRSVFHGKLAGVPMDEEHKYDIALVGIALLYFAILCMHGFGSILKGTTKFFTCEFFSTTGVVNQQPPAFFYAPTAPMYAPVAESYNPIPITVEAPTTRRVGTFERYLTKLGNMLMLVLLSVLSMSFSIGVFVVVIIGVSCGLGFLPLACLGLAILNCLVAFTRPLAALDEALFRQRQQLYQAIINN</sequence>
<feature type="transmembrane region" description="Helical" evidence="7">
    <location>
        <begin position="561"/>
        <end position="584"/>
    </location>
</feature>
<keyword evidence="10" id="KW-1185">Reference proteome</keyword>
<protein>
    <submittedName>
        <fullName evidence="9">Cysteine synthase</fullName>
    </submittedName>
</protein>
<feature type="domain" description="Tryptophan synthase beta chain-like PALP" evidence="8">
    <location>
        <begin position="46"/>
        <end position="353"/>
    </location>
</feature>
<dbReference type="STRING" id="74557.A0A1W0A2V8"/>
<keyword evidence="7" id="KW-0812">Transmembrane</keyword>
<evidence type="ECO:0000256" key="4">
    <source>
        <dbReference type="ARBA" id="ARBA00022679"/>
    </source>
</evidence>
<dbReference type="CDD" id="cd01561">
    <property type="entry name" value="CBS_like"/>
    <property type="match status" value="1"/>
</dbReference>
<dbReference type="PANTHER" id="PTHR10314">
    <property type="entry name" value="CYSTATHIONINE BETA-SYNTHASE"/>
    <property type="match status" value="1"/>
</dbReference>
<evidence type="ECO:0000256" key="5">
    <source>
        <dbReference type="ARBA" id="ARBA00022898"/>
    </source>
</evidence>
<feature type="transmembrane region" description="Helical" evidence="7">
    <location>
        <begin position="743"/>
        <end position="765"/>
    </location>
</feature>
<evidence type="ECO:0000256" key="2">
    <source>
        <dbReference type="ARBA" id="ARBA00007103"/>
    </source>
</evidence>
<dbReference type="InterPro" id="IPR001926">
    <property type="entry name" value="TrpB-like_PALP"/>
</dbReference>
<dbReference type="Proteomes" id="UP000243217">
    <property type="component" value="Unassembled WGS sequence"/>
</dbReference>
<keyword evidence="7" id="KW-1133">Transmembrane helix</keyword>
<dbReference type="OrthoDB" id="10259545at2759"/>
<dbReference type="PROSITE" id="PS00901">
    <property type="entry name" value="CYS_SYNTHASE"/>
    <property type="match status" value="1"/>
</dbReference>
<dbReference type="InterPro" id="IPR036052">
    <property type="entry name" value="TrpB-like_PALP_sf"/>
</dbReference>
<reference evidence="9 10" key="1">
    <citation type="journal article" date="2014" name="Genome Biol. Evol.">
        <title>The secreted proteins of Achlya hypogyna and Thraustotheca clavata identify the ancestral oomycete secretome and reveal gene acquisitions by horizontal gene transfer.</title>
        <authorList>
            <person name="Misner I."/>
            <person name="Blouin N."/>
            <person name="Leonard G."/>
            <person name="Richards T.A."/>
            <person name="Lane C.E."/>
        </authorList>
    </citation>
    <scope>NUCLEOTIDE SEQUENCE [LARGE SCALE GENOMIC DNA]</scope>
    <source>
        <strain evidence="9 10">ATCC 34112</strain>
    </source>
</reference>
<accession>A0A1W0A2V8</accession>
<dbReference type="EMBL" id="JNBS01000601">
    <property type="protein sequence ID" value="OQS04529.1"/>
    <property type="molecule type" value="Genomic_DNA"/>
</dbReference>
<keyword evidence="6" id="KW-0198">Cysteine biosynthesis</keyword>
<gene>
    <name evidence="9" type="ORF">THRCLA_03251</name>
</gene>
<comment type="similarity">
    <text evidence="2">Belongs to the cysteine synthase/cystathionine beta-synthase family.</text>
</comment>
<evidence type="ECO:0000256" key="6">
    <source>
        <dbReference type="ARBA" id="ARBA00023192"/>
    </source>
</evidence>
<feature type="transmembrane region" description="Helical" evidence="7">
    <location>
        <begin position="712"/>
        <end position="737"/>
    </location>
</feature>
<organism evidence="9 10">
    <name type="scientific">Thraustotheca clavata</name>
    <dbReference type="NCBI Taxonomy" id="74557"/>
    <lineage>
        <taxon>Eukaryota</taxon>
        <taxon>Sar</taxon>
        <taxon>Stramenopiles</taxon>
        <taxon>Oomycota</taxon>
        <taxon>Saprolegniomycetes</taxon>
        <taxon>Saprolegniales</taxon>
        <taxon>Achlyaceae</taxon>
        <taxon>Thraustotheca</taxon>
    </lineage>
</organism>
<evidence type="ECO:0000313" key="10">
    <source>
        <dbReference type="Proteomes" id="UP000243217"/>
    </source>
</evidence>
<evidence type="ECO:0000256" key="3">
    <source>
        <dbReference type="ARBA" id="ARBA00022605"/>
    </source>
</evidence>